<reference evidence="2" key="1">
    <citation type="journal article" date="2019" name="PLoS Negl. Trop. Dis.">
        <title>Revisiting the worldwide diversity of Leptospira species in the environment.</title>
        <authorList>
            <person name="Vincent A.T."/>
            <person name="Schiettekatte O."/>
            <person name="Bourhy P."/>
            <person name="Veyrier F.J."/>
            <person name="Picardeau M."/>
        </authorList>
    </citation>
    <scope>NUCLEOTIDE SEQUENCE [LARGE SCALE GENOMIC DNA]</scope>
    <source>
        <strain evidence="2">201702455</strain>
    </source>
</reference>
<feature type="region of interest" description="Disordered" evidence="1">
    <location>
        <begin position="159"/>
        <end position="203"/>
    </location>
</feature>
<protein>
    <submittedName>
        <fullName evidence="2">Uncharacterized protein</fullName>
    </submittedName>
</protein>
<name>A0A4R9K4Q6_9LEPT</name>
<sequence>MSPKKDIQSIKNLSLLDDVVVDENTFQDALRILGDVYHTRLTFDPPLKRSYRGTEYSIKYILSYEYVTKETGYIGIRLFFNTDEKLVIRDIGSSEYPKGTKYNNNPEAYGKTSSYDCDLKYYERVSNPVFLTWGRADSALWKECEWEKDYPEHRTIEKMKEDKKKRDEESARQRAEFEEKKRQKCLKDPKDIGCPGWVPNGKN</sequence>
<organism evidence="2 3">
    <name type="scientific">Leptospira sarikeiensis</name>
    <dbReference type="NCBI Taxonomy" id="2484943"/>
    <lineage>
        <taxon>Bacteria</taxon>
        <taxon>Pseudomonadati</taxon>
        <taxon>Spirochaetota</taxon>
        <taxon>Spirochaetia</taxon>
        <taxon>Leptospirales</taxon>
        <taxon>Leptospiraceae</taxon>
        <taxon>Leptospira</taxon>
    </lineage>
</organism>
<accession>A0A4R9K4Q6</accession>
<feature type="compositionally biased region" description="Basic and acidic residues" evidence="1">
    <location>
        <begin position="159"/>
        <end position="191"/>
    </location>
</feature>
<comment type="caution">
    <text evidence="2">The sequence shown here is derived from an EMBL/GenBank/DDBJ whole genome shotgun (WGS) entry which is preliminary data.</text>
</comment>
<dbReference type="EMBL" id="RQGF01000031">
    <property type="protein sequence ID" value="TGL59237.1"/>
    <property type="molecule type" value="Genomic_DNA"/>
</dbReference>
<keyword evidence="3" id="KW-1185">Reference proteome</keyword>
<evidence type="ECO:0000256" key="1">
    <source>
        <dbReference type="SAM" id="MobiDB-lite"/>
    </source>
</evidence>
<gene>
    <name evidence="2" type="ORF">EHQ64_16255</name>
</gene>
<evidence type="ECO:0000313" key="3">
    <source>
        <dbReference type="Proteomes" id="UP000297762"/>
    </source>
</evidence>
<dbReference type="AlphaFoldDB" id="A0A4R9K4Q6"/>
<dbReference type="Proteomes" id="UP000297762">
    <property type="component" value="Unassembled WGS sequence"/>
</dbReference>
<dbReference type="RefSeq" id="WP_135650859.1">
    <property type="nucleotide sequence ID" value="NZ_RQGF01000031.1"/>
</dbReference>
<proteinExistence type="predicted"/>
<evidence type="ECO:0000313" key="2">
    <source>
        <dbReference type="EMBL" id="TGL59237.1"/>
    </source>
</evidence>